<organism evidence="2 3">
    <name type="scientific">Theileria equi strain WA</name>
    <dbReference type="NCBI Taxonomy" id="1537102"/>
    <lineage>
        <taxon>Eukaryota</taxon>
        <taxon>Sar</taxon>
        <taxon>Alveolata</taxon>
        <taxon>Apicomplexa</taxon>
        <taxon>Aconoidasida</taxon>
        <taxon>Piroplasmida</taxon>
        <taxon>Theileriidae</taxon>
        <taxon>Theileria</taxon>
    </lineage>
</organism>
<dbReference type="GO" id="GO:0005634">
    <property type="term" value="C:nucleus"/>
    <property type="evidence" value="ECO:0007669"/>
    <property type="project" value="TreeGrafter"/>
</dbReference>
<dbReference type="STRING" id="1537102.L0AY02"/>
<proteinExistence type="predicted"/>
<dbReference type="InterPro" id="IPR016024">
    <property type="entry name" value="ARM-type_fold"/>
</dbReference>
<dbReference type="Gene3D" id="1.25.40.180">
    <property type="match status" value="3"/>
</dbReference>
<keyword evidence="3" id="KW-1185">Reference proteome</keyword>
<dbReference type="KEGG" id="beq:BEWA_030000"/>
<gene>
    <name evidence="2" type="ORF">BEWA_030000</name>
</gene>
<feature type="region of interest" description="Disordered" evidence="1">
    <location>
        <begin position="22"/>
        <end position="42"/>
    </location>
</feature>
<dbReference type="EMBL" id="CP001669">
    <property type="protein sequence ID" value="AFZ80148.1"/>
    <property type="molecule type" value="Genomic_DNA"/>
</dbReference>
<dbReference type="PANTHER" id="PTHR12412:SF2">
    <property type="entry name" value="NUCLEAR CAP-BINDING PROTEIN SUBUNIT 1"/>
    <property type="match status" value="1"/>
</dbReference>
<dbReference type="Proteomes" id="UP000031512">
    <property type="component" value="Chromosome 1"/>
</dbReference>
<dbReference type="VEuPathDB" id="PiroplasmaDB:BEWA_030000"/>
<evidence type="ECO:0000313" key="3">
    <source>
        <dbReference type="Proteomes" id="UP000031512"/>
    </source>
</evidence>
<name>L0AY02_THEEQ</name>
<dbReference type="RefSeq" id="XP_004829814.1">
    <property type="nucleotide sequence ID" value="XM_004829757.1"/>
</dbReference>
<dbReference type="eggNOG" id="KOG1104">
    <property type="taxonomic scope" value="Eukaryota"/>
</dbReference>
<dbReference type="SUPFAM" id="SSF48371">
    <property type="entry name" value="ARM repeat"/>
    <property type="match status" value="2"/>
</dbReference>
<accession>L0AY02</accession>
<dbReference type="InterPro" id="IPR027159">
    <property type="entry name" value="CBP80"/>
</dbReference>
<dbReference type="OrthoDB" id="10252707at2759"/>
<dbReference type="GeneID" id="15803956"/>
<sequence>MDQVEVDIDDKADAVGYNDEVMLEGDPQGHPAESSVAMDEVTDAKDVEKAVKEENDDEMIENSRKRRAGKSYQPNFKIPKHRDFNRLRENRDRYAPGPYTRPSYYGGRNQDMPRFRGTDFDEMKSAEKKIITLLDSFSTAKEDIIQLAEVLSQLPASQNKSVISALMDCVESFPIKTAAYASVVGLLRIKGRSDLVEAVTQQAIYNFSHNLSSGNRTNCILLLRFLIGLHCSNVVGSHVFDVLSALLKFGEELVSQEYETGKEYTKFTITMDNIFYIVMASIPWFSRDVFASSTDSIKLICNKLFEYCDRRNAIVATLESDGKWETGIDLAVTTKSNPYAHKFCSTDLLENTYADRFSTGVEGIKSLLENDWVSSTTYRFYQSKGIVELLSSPVEESAEENKVTIDTLNILLQLDPKTLKMFRPIPSKPFPFSVDLDPSECLTKHDQWLLEEHASNIIQIFHDDSSQCATQLFNIPLNQRYKEYAIVDMLINMGLPSRYKHYYSLFGVMVVHNLCGMEERIEGIFTNFFSQLLAGINSVNLAVVNTIIIIASYWFSLEFCKIRKPENSEVKLDKEVLKEKNSKLFKLVFRPPGPCVHNYNARVLDKVSRLVYMDRLVTYSPKELQAEIELSIAPPIDTTFKDKPLEHKVFLNLLHFNKLNPEENELRNGRIIGFINNYTNRTPLKELPTHLFSENRTHDVEMDDALEPAAPASNEKPWTKDELVLIFWETLIAFGSKSLTHLLRLYELHAQILKVFESQDQDLPFEETTSCKVMLHTFNLLKRDGKRLELSFEFFIRKNVFSCIDVLKFLFLVLPNDDIVCNAFFFILHTLFTDIKHRLETFRESFKVASRDLAGTVAMEAKKQELDSAESDYYNLVALVVKLVDDKMKHATPCLNFILINVLKRVLFCFALSDTIFPRIFLEHPNVHDSIKTLLYQFSISNYF</sequence>
<dbReference type="GO" id="GO:0000184">
    <property type="term" value="P:nuclear-transcribed mRNA catabolic process, nonsense-mediated decay"/>
    <property type="evidence" value="ECO:0007669"/>
    <property type="project" value="TreeGrafter"/>
</dbReference>
<feature type="region of interest" description="Disordered" evidence="1">
    <location>
        <begin position="91"/>
        <end position="111"/>
    </location>
</feature>
<dbReference type="GO" id="GO:0003729">
    <property type="term" value="F:mRNA binding"/>
    <property type="evidence" value="ECO:0007669"/>
    <property type="project" value="TreeGrafter"/>
</dbReference>
<dbReference type="GO" id="GO:0000339">
    <property type="term" value="F:RNA cap binding"/>
    <property type="evidence" value="ECO:0007669"/>
    <property type="project" value="InterPro"/>
</dbReference>
<dbReference type="GO" id="GO:0005846">
    <property type="term" value="C:nuclear cap binding complex"/>
    <property type="evidence" value="ECO:0007669"/>
    <property type="project" value="InterPro"/>
</dbReference>
<dbReference type="AlphaFoldDB" id="L0AY02"/>
<dbReference type="PANTHER" id="PTHR12412">
    <property type="entry name" value="CAP BINDING PROTEIN"/>
    <property type="match status" value="1"/>
</dbReference>
<reference evidence="2 3" key="1">
    <citation type="journal article" date="2012" name="BMC Genomics">
        <title>Comparative genomic analysis and phylogenetic position of Theileria equi.</title>
        <authorList>
            <person name="Kappmeyer L.S."/>
            <person name="Thiagarajan M."/>
            <person name="Herndon D.R."/>
            <person name="Ramsay J.D."/>
            <person name="Caler E."/>
            <person name="Djikeng A."/>
            <person name="Gillespie J.J."/>
            <person name="Lau A.O."/>
            <person name="Roalson E.H."/>
            <person name="Silva J.C."/>
            <person name="Silva M.G."/>
            <person name="Suarez C.E."/>
            <person name="Ueti M.W."/>
            <person name="Nene V.M."/>
            <person name="Mealey R.H."/>
            <person name="Knowles D.P."/>
            <person name="Brayton K.A."/>
        </authorList>
    </citation>
    <scope>NUCLEOTIDE SEQUENCE [LARGE SCALE GENOMIC DNA]</scope>
    <source>
        <strain evidence="2 3">WA</strain>
    </source>
</reference>
<evidence type="ECO:0000313" key="2">
    <source>
        <dbReference type="EMBL" id="AFZ80148.1"/>
    </source>
</evidence>
<evidence type="ECO:0008006" key="4">
    <source>
        <dbReference type="Google" id="ProtNLM"/>
    </source>
</evidence>
<evidence type="ECO:0000256" key="1">
    <source>
        <dbReference type="SAM" id="MobiDB-lite"/>
    </source>
</evidence>
<protein>
    <recommendedName>
        <fullName evidence="4">MIF4G domain-containing protein</fullName>
    </recommendedName>
</protein>
<dbReference type="GO" id="GO:0006406">
    <property type="term" value="P:mRNA export from nucleus"/>
    <property type="evidence" value="ECO:0007669"/>
    <property type="project" value="InterPro"/>
</dbReference>